<keyword evidence="4 9" id="KW-0808">Transferase</keyword>
<dbReference type="InterPro" id="IPR001173">
    <property type="entry name" value="Glyco_trans_2-like"/>
</dbReference>
<dbReference type="InterPro" id="IPR029044">
    <property type="entry name" value="Nucleotide-diphossugar_trans"/>
</dbReference>
<keyword evidence="3" id="KW-0328">Glycosyltransferase</keyword>
<dbReference type="EMBL" id="AQQW01000007">
    <property type="protein sequence ID" value="ETW12287.1"/>
    <property type="molecule type" value="Genomic_DNA"/>
</dbReference>
<dbReference type="PANTHER" id="PTHR43646">
    <property type="entry name" value="GLYCOSYLTRANSFERASE"/>
    <property type="match status" value="1"/>
</dbReference>
<dbReference type="AlphaFoldDB" id="W4HHR7"/>
<gene>
    <name evidence="9" type="ORF">ATO8_12081</name>
</gene>
<accession>W4HHR7</accession>
<name>W4HHR7_9RHOB</name>
<sequence length="324" mass="35516">MSVVDLILIGRNEGARLRAALDAAQGEARRVIYVDSGSTDDSVAAAHAAGAEVVILDAKTPFTAARARNAGARRALAQQPPPDHLQFIDGDCALVPGWIAVATAHLDADPSLALVTGWRRERHPGASLLNRLCDWEWQRPAGEIAACGGDMLVRAEAFRAVGGFDATVIAAEDDEFCTRLRKAGWRLERIARDMTYHDAAMTRFGQWWRRAERTGHGFAQVGHLHPDYFVTERRRALVYALAVPLVALVLAMALHPAALLIAPFAWAWNWRGSTRALLRDGVPPGDARAMGALLVLSKGPNLIGMARFHLRRLTRADMRLIEYK</sequence>
<feature type="transmembrane region" description="Helical" evidence="6">
    <location>
        <begin position="289"/>
        <end position="310"/>
    </location>
</feature>
<evidence type="ECO:0000256" key="5">
    <source>
        <dbReference type="ARBA" id="ARBA00023136"/>
    </source>
</evidence>
<dbReference type="Pfam" id="PF00535">
    <property type="entry name" value="Glycos_transf_2"/>
    <property type="match status" value="1"/>
</dbReference>
<dbReference type="GO" id="GO:0016757">
    <property type="term" value="F:glycosyltransferase activity"/>
    <property type="evidence" value="ECO:0007669"/>
    <property type="project" value="UniProtKB-KW"/>
</dbReference>
<evidence type="ECO:0000256" key="4">
    <source>
        <dbReference type="ARBA" id="ARBA00022679"/>
    </source>
</evidence>
<feature type="domain" description="Glycosyltransferase 2-like" evidence="7">
    <location>
        <begin position="11"/>
        <end position="119"/>
    </location>
</feature>
<evidence type="ECO:0000313" key="9">
    <source>
        <dbReference type="EMBL" id="ETW12287.1"/>
    </source>
</evidence>
<dbReference type="PANTHER" id="PTHR43646:SF2">
    <property type="entry name" value="GLYCOSYLTRANSFERASE 2-LIKE DOMAIN-CONTAINING PROTEIN"/>
    <property type="match status" value="1"/>
</dbReference>
<dbReference type="Proteomes" id="UP000019063">
    <property type="component" value="Unassembled WGS sequence"/>
</dbReference>
<evidence type="ECO:0000256" key="3">
    <source>
        <dbReference type="ARBA" id="ARBA00022676"/>
    </source>
</evidence>
<dbReference type="GO" id="GO:0005886">
    <property type="term" value="C:plasma membrane"/>
    <property type="evidence" value="ECO:0007669"/>
    <property type="project" value="UniProtKB-SubCell"/>
</dbReference>
<organism evidence="9 10">
    <name type="scientific">Roseivivax marinus</name>
    <dbReference type="NCBI Taxonomy" id="1379903"/>
    <lineage>
        <taxon>Bacteria</taxon>
        <taxon>Pseudomonadati</taxon>
        <taxon>Pseudomonadota</taxon>
        <taxon>Alphaproteobacteria</taxon>
        <taxon>Rhodobacterales</taxon>
        <taxon>Roseobacteraceae</taxon>
        <taxon>Roseivivax</taxon>
    </lineage>
</organism>
<feature type="domain" description="Glycosyltransferase 2-like" evidence="8">
    <location>
        <begin position="148"/>
        <end position="261"/>
    </location>
</feature>
<evidence type="ECO:0000256" key="2">
    <source>
        <dbReference type="ARBA" id="ARBA00022475"/>
    </source>
</evidence>
<keyword evidence="6" id="KW-1133">Transmembrane helix</keyword>
<keyword evidence="5 6" id="KW-0472">Membrane</keyword>
<protein>
    <submittedName>
        <fullName evidence="9">Glycosyl transferase family protein</fullName>
    </submittedName>
</protein>
<reference evidence="9 10" key="1">
    <citation type="journal article" date="2014" name="Antonie Van Leeuwenhoek">
        <title>Roseivivax atlanticus sp. nov., isolated from surface seawater of the Atlantic Ocean.</title>
        <authorList>
            <person name="Li G."/>
            <person name="Lai Q."/>
            <person name="Liu X."/>
            <person name="Sun F."/>
            <person name="Shao Z."/>
        </authorList>
    </citation>
    <scope>NUCLEOTIDE SEQUENCE [LARGE SCALE GENOMIC DNA]</scope>
    <source>
        <strain evidence="9 10">22II-s10s</strain>
    </source>
</reference>
<evidence type="ECO:0000313" key="10">
    <source>
        <dbReference type="Proteomes" id="UP000019063"/>
    </source>
</evidence>
<feature type="transmembrane region" description="Helical" evidence="6">
    <location>
        <begin position="236"/>
        <end position="269"/>
    </location>
</feature>
<keyword evidence="2" id="KW-1003">Cell membrane</keyword>
<keyword evidence="6" id="KW-0812">Transmembrane</keyword>
<evidence type="ECO:0000256" key="6">
    <source>
        <dbReference type="SAM" id="Phobius"/>
    </source>
</evidence>
<comment type="caution">
    <text evidence="9">The sequence shown here is derived from an EMBL/GenBank/DDBJ whole genome shotgun (WGS) entry which is preliminary data.</text>
</comment>
<comment type="subcellular location">
    <subcellularLocation>
        <location evidence="1">Cell membrane</location>
    </subcellularLocation>
</comment>
<dbReference type="RefSeq" id="WP_043844787.1">
    <property type="nucleotide sequence ID" value="NZ_AQQW01000007.1"/>
</dbReference>
<dbReference type="STRING" id="1379903.ATO8_12081"/>
<dbReference type="SUPFAM" id="SSF53448">
    <property type="entry name" value="Nucleotide-diphospho-sugar transferases"/>
    <property type="match status" value="1"/>
</dbReference>
<keyword evidence="10" id="KW-1185">Reference proteome</keyword>
<proteinExistence type="predicted"/>
<evidence type="ECO:0000256" key="1">
    <source>
        <dbReference type="ARBA" id="ARBA00004236"/>
    </source>
</evidence>
<dbReference type="Pfam" id="PF13632">
    <property type="entry name" value="Glyco_trans_2_3"/>
    <property type="match status" value="1"/>
</dbReference>
<evidence type="ECO:0000259" key="7">
    <source>
        <dbReference type="Pfam" id="PF00535"/>
    </source>
</evidence>
<evidence type="ECO:0000259" key="8">
    <source>
        <dbReference type="Pfam" id="PF13632"/>
    </source>
</evidence>
<dbReference type="PATRIC" id="fig|1317118.6.peg.2487"/>
<dbReference type="Gene3D" id="3.90.550.10">
    <property type="entry name" value="Spore Coat Polysaccharide Biosynthesis Protein SpsA, Chain A"/>
    <property type="match status" value="1"/>
</dbReference>
<dbReference type="eggNOG" id="COG1215">
    <property type="taxonomic scope" value="Bacteria"/>
</dbReference>